<accession>A0A2W4XXC4</accession>
<dbReference type="InterPro" id="IPR054663">
    <property type="entry name" value="FraC"/>
</dbReference>
<feature type="transmembrane region" description="Helical" evidence="1">
    <location>
        <begin position="42"/>
        <end position="63"/>
    </location>
</feature>
<sequence>MDYEPILPLRAIAFQILFLLVAISIEAGLYRQQLRLGFQQSVQYATVINLASVVAGWIGFLVVEPLSPPDLKSQIISYVLFNRLLFNGWSARVGFILLIAGLAAFFITYFIKLKGLEFILRAAGEWPETEKSQKSRRDQKYLRARQGRSDAQQAIARFADTVIQANAISFSIILLLLLLRAVAVEWS</sequence>
<dbReference type="Pfam" id="PF24301">
    <property type="entry name" value="FraC"/>
    <property type="match status" value="1"/>
</dbReference>
<keyword evidence="1" id="KW-1133">Transmembrane helix</keyword>
<feature type="transmembrane region" description="Helical" evidence="1">
    <location>
        <begin position="162"/>
        <end position="183"/>
    </location>
</feature>
<reference evidence="2 3" key="2">
    <citation type="submission" date="2018-06" db="EMBL/GenBank/DDBJ databases">
        <title>Metagenomic assembly of (sub)arctic Cyanobacteria and their associated microbiome from non-axenic cultures.</title>
        <authorList>
            <person name="Baurain D."/>
        </authorList>
    </citation>
    <scope>NUCLEOTIDE SEQUENCE [LARGE SCALE GENOMIC DNA]</scope>
    <source>
        <strain evidence="2">ULC027bin1</strain>
    </source>
</reference>
<keyword evidence="1" id="KW-0812">Transmembrane</keyword>
<reference evidence="3" key="1">
    <citation type="submission" date="2018-04" db="EMBL/GenBank/DDBJ databases">
        <authorList>
            <person name="Cornet L."/>
        </authorList>
    </citation>
    <scope>NUCLEOTIDE SEQUENCE [LARGE SCALE GENOMIC DNA]</scope>
</reference>
<protein>
    <recommendedName>
        <fullName evidence="4">Filament integrity protein fraC</fullName>
    </recommendedName>
</protein>
<proteinExistence type="predicted"/>
<feature type="transmembrane region" description="Helical" evidence="1">
    <location>
        <begin position="12"/>
        <end position="30"/>
    </location>
</feature>
<keyword evidence="1" id="KW-0472">Membrane</keyword>
<evidence type="ECO:0008006" key="4">
    <source>
        <dbReference type="Google" id="ProtNLM"/>
    </source>
</evidence>
<comment type="caution">
    <text evidence="2">The sequence shown here is derived from an EMBL/GenBank/DDBJ whole genome shotgun (WGS) entry which is preliminary data.</text>
</comment>
<dbReference type="AlphaFoldDB" id="A0A2W4XXC4"/>
<evidence type="ECO:0000313" key="3">
    <source>
        <dbReference type="Proteomes" id="UP000249794"/>
    </source>
</evidence>
<gene>
    <name evidence="2" type="ORF">DCF15_00830</name>
</gene>
<organism evidence="2 3">
    <name type="scientific">Phormidesmis priestleyi</name>
    <dbReference type="NCBI Taxonomy" id="268141"/>
    <lineage>
        <taxon>Bacteria</taxon>
        <taxon>Bacillati</taxon>
        <taxon>Cyanobacteriota</taxon>
        <taxon>Cyanophyceae</taxon>
        <taxon>Leptolyngbyales</taxon>
        <taxon>Leptolyngbyaceae</taxon>
        <taxon>Phormidesmis</taxon>
    </lineage>
</organism>
<feature type="transmembrane region" description="Helical" evidence="1">
    <location>
        <begin position="89"/>
        <end position="111"/>
    </location>
</feature>
<name>A0A2W4XXC4_9CYAN</name>
<dbReference type="Proteomes" id="UP000249794">
    <property type="component" value="Unassembled WGS sequence"/>
</dbReference>
<dbReference type="EMBL" id="QBMP01000004">
    <property type="protein sequence ID" value="PZO61137.1"/>
    <property type="molecule type" value="Genomic_DNA"/>
</dbReference>
<evidence type="ECO:0000313" key="2">
    <source>
        <dbReference type="EMBL" id="PZO61137.1"/>
    </source>
</evidence>
<evidence type="ECO:0000256" key="1">
    <source>
        <dbReference type="SAM" id="Phobius"/>
    </source>
</evidence>
<dbReference type="NCBIfam" id="NF045624">
    <property type="entry name" value="filament_FraC"/>
    <property type="match status" value="1"/>
</dbReference>